<dbReference type="InterPro" id="IPR013083">
    <property type="entry name" value="Znf_RING/FYVE/PHD"/>
</dbReference>
<protein>
    <submittedName>
        <fullName evidence="3">E3 ubiquitin-protein ligase MYCBP2</fullName>
    </submittedName>
</protein>
<dbReference type="PANTHER" id="PTHR45943">
    <property type="entry name" value="E3 UBIQUITIN-PROTEIN LIGASE MYCBP2"/>
    <property type="match status" value="1"/>
</dbReference>
<dbReference type="SMART" id="SM00184">
    <property type="entry name" value="RING"/>
    <property type="match status" value="2"/>
</dbReference>
<keyword evidence="1" id="KW-0863">Zinc-finger</keyword>
<proteinExistence type="predicted"/>
<feature type="domain" description="RING-type" evidence="2">
    <location>
        <begin position="359"/>
        <end position="410"/>
    </location>
</feature>
<dbReference type="EMBL" id="JAPMOS010000053">
    <property type="protein sequence ID" value="KAJ4457174.1"/>
    <property type="molecule type" value="Genomic_DNA"/>
</dbReference>
<organism evidence="3 4">
    <name type="scientific">Paratrimastix pyriformis</name>
    <dbReference type="NCBI Taxonomy" id="342808"/>
    <lineage>
        <taxon>Eukaryota</taxon>
        <taxon>Metamonada</taxon>
        <taxon>Preaxostyla</taxon>
        <taxon>Paratrimastigidae</taxon>
        <taxon>Paratrimastix</taxon>
    </lineage>
</organism>
<dbReference type="Gene3D" id="3.30.40.10">
    <property type="entry name" value="Zinc/RING finger domain, C3HC4 (zinc finger)"/>
    <property type="match status" value="2"/>
</dbReference>
<dbReference type="CDD" id="cd16463">
    <property type="entry name" value="RING-H2_PHR"/>
    <property type="match status" value="1"/>
</dbReference>
<feature type="domain" description="RING-type" evidence="2">
    <location>
        <begin position="90"/>
        <end position="138"/>
    </location>
</feature>
<reference evidence="3" key="1">
    <citation type="journal article" date="2022" name="bioRxiv">
        <title>Genomics of Preaxostyla Flagellates Illuminates Evolutionary Transitions and the Path Towards Mitochondrial Loss.</title>
        <authorList>
            <person name="Novak L.V.F."/>
            <person name="Treitli S.C."/>
            <person name="Pyrih J."/>
            <person name="Halakuc P."/>
            <person name="Pipaliya S.V."/>
            <person name="Vacek V."/>
            <person name="Brzon O."/>
            <person name="Soukal P."/>
            <person name="Eme L."/>
            <person name="Dacks J.B."/>
            <person name="Karnkowska A."/>
            <person name="Elias M."/>
            <person name="Hampl V."/>
        </authorList>
    </citation>
    <scope>NUCLEOTIDE SEQUENCE</scope>
    <source>
        <strain evidence="3">RCP-MX</strain>
    </source>
</reference>
<accession>A0ABQ8UIS5</accession>
<dbReference type="SUPFAM" id="SSF57850">
    <property type="entry name" value="RING/U-box"/>
    <property type="match status" value="2"/>
</dbReference>
<evidence type="ECO:0000259" key="2">
    <source>
        <dbReference type="PROSITE" id="PS50089"/>
    </source>
</evidence>
<evidence type="ECO:0000313" key="4">
    <source>
        <dbReference type="Proteomes" id="UP001141327"/>
    </source>
</evidence>
<gene>
    <name evidence="3" type="ORF">PAPYR_7476</name>
</gene>
<name>A0ABQ8UIS5_9EUKA</name>
<dbReference type="PANTHER" id="PTHR45943:SF2">
    <property type="entry name" value="RING-TYPE DOMAIN-CONTAINING PROTEIN"/>
    <property type="match status" value="1"/>
</dbReference>
<keyword evidence="1" id="KW-0479">Metal-binding</keyword>
<evidence type="ECO:0000313" key="3">
    <source>
        <dbReference type="EMBL" id="KAJ4457174.1"/>
    </source>
</evidence>
<keyword evidence="4" id="KW-1185">Reference proteome</keyword>
<dbReference type="PROSITE" id="PS50089">
    <property type="entry name" value="ZF_RING_2"/>
    <property type="match status" value="2"/>
</dbReference>
<dbReference type="InterPro" id="IPR001841">
    <property type="entry name" value="Znf_RING"/>
</dbReference>
<evidence type="ECO:0000256" key="1">
    <source>
        <dbReference type="PROSITE-ProRule" id="PRU00175"/>
    </source>
</evidence>
<sequence>MEPEEPKFPDAGEFLQSTRRQLPVPFISAAESLSDEQLARMLEQEEMTRLAERRQSQLEEEERLTREFLAHEEAAASTPVPVETEPGIECVSCHQPKSFEDVYYLETCTHPCCLVCLRDAIQRAVDAKRCASLTCPACPKPLVDEDIRHALPEPDQYERYAAAALAESPDGLPARPGLMGVLRWAAHAGRGSVGAGSRAYCHVPQLEVRIHPAVTALTATALTATALTATALTATTSRICETVFCGKCGLAPYHLGRTCEDVSADRHCRYCQEALQGPPPSRVEPAFRNVCHREECQVMIRQSCPRMLPCGHPCCGFRSASRWPLLFGTAPRREAVCLPCLDPACAQAAHLAQGGPEFCNICFIDQLGAAPCIQLRCGHIFHLRCVREKIAKRWTGYRITFGFLECPLCKQPFEHPALAGDLAPVLELRQKVQVHMARLPPFRWAFCSVPAFAMHKMAFFLCSRCHKPYFSGAAQCQEAVDFNPDELVCAGCSAPAAGGEASCPSHGTDFIQYKCRYCCSVACWFCWGTHHFCDPCHRKAGTLRNLKSVPNVCTCGKSHPSHGTEYCLGCSMCRAQREEHAGF</sequence>
<comment type="caution">
    <text evidence="3">The sequence shown here is derived from an EMBL/GenBank/DDBJ whole genome shotgun (WGS) entry which is preliminary data.</text>
</comment>
<dbReference type="Proteomes" id="UP001141327">
    <property type="component" value="Unassembled WGS sequence"/>
</dbReference>
<keyword evidence="1" id="KW-0862">Zinc</keyword>